<accession>A0A8S1X909</accession>
<sequence>MKQRPRQIDASKPVLTISTLEAFNNAEGQEPEIKNTEQIITPDQLMKEKQIAYICLITKEEFKIEEFTFLKCEISTLLLHTCLIYFYIILIIIQTQII</sequence>
<keyword evidence="1" id="KW-0812">Transmembrane</keyword>
<dbReference type="EMBL" id="CAJJDP010000114">
    <property type="protein sequence ID" value="CAD8197437.1"/>
    <property type="molecule type" value="Genomic_DNA"/>
</dbReference>
<gene>
    <name evidence="2" type="ORF">POCTA_138.1.T1140111</name>
</gene>
<proteinExistence type="predicted"/>
<feature type="transmembrane region" description="Helical" evidence="1">
    <location>
        <begin position="77"/>
        <end position="97"/>
    </location>
</feature>
<protein>
    <submittedName>
        <fullName evidence="2">Uncharacterized protein</fullName>
    </submittedName>
</protein>
<organism evidence="2 3">
    <name type="scientific">Paramecium octaurelia</name>
    <dbReference type="NCBI Taxonomy" id="43137"/>
    <lineage>
        <taxon>Eukaryota</taxon>
        <taxon>Sar</taxon>
        <taxon>Alveolata</taxon>
        <taxon>Ciliophora</taxon>
        <taxon>Intramacronucleata</taxon>
        <taxon>Oligohymenophorea</taxon>
        <taxon>Peniculida</taxon>
        <taxon>Parameciidae</taxon>
        <taxon>Paramecium</taxon>
    </lineage>
</organism>
<evidence type="ECO:0000313" key="2">
    <source>
        <dbReference type="EMBL" id="CAD8197437.1"/>
    </source>
</evidence>
<keyword evidence="3" id="KW-1185">Reference proteome</keyword>
<evidence type="ECO:0000313" key="3">
    <source>
        <dbReference type="Proteomes" id="UP000683925"/>
    </source>
</evidence>
<dbReference type="OrthoDB" id="317175at2759"/>
<name>A0A8S1X909_PAROT</name>
<evidence type="ECO:0000256" key="1">
    <source>
        <dbReference type="SAM" id="Phobius"/>
    </source>
</evidence>
<comment type="caution">
    <text evidence="2">The sequence shown here is derived from an EMBL/GenBank/DDBJ whole genome shotgun (WGS) entry which is preliminary data.</text>
</comment>
<keyword evidence="1" id="KW-0472">Membrane</keyword>
<dbReference type="Proteomes" id="UP000683925">
    <property type="component" value="Unassembled WGS sequence"/>
</dbReference>
<dbReference type="AlphaFoldDB" id="A0A8S1X909"/>
<reference evidence="2" key="1">
    <citation type="submission" date="2021-01" db="EMBL/GenBank/DDBJ databases">
        <authorList>
            <consortium name="Genoscope - CEA"/>
            <person name="William W."/>
        </authorList>
    </citation>
    <scope>NUCLEOTIDE SEQUENCE</scope>
</reference>
<keyword evidence="1" id="KW-1133">Transmembrane helix</keyword>